<sequence>MSRDCGIDVSLFSAHSTRHVLTSRAAQRGVPLKVIKRAAGWTDRSRGFVRF</sequence>
<evidence type="ECO:0008006" key="4">
    <source>
        <dbReference type="Google" id="ProtNLM"/>
    </source>
</evidence>
<dbReference type="InterPro" id="IPR011010">
    <property type="entry name" value="DNA_brk_join_enz"/>
</dbReference>
<dbReference type="SUPFAM" id="SSF56349">
    <property type="entry name" value="DNA breaking-rejoining enzymes"/>
    <property type="match status" value="1"/>
</dbReference>
<dbReference type="GO" id="GO:0006310">
    <property type="term" value="P:DNA recombination"/>
    <property type="evidence" value="ECO:0007669"/>
    <property type="project" value="UniProtKB-KW"/>
</dbReference>
<keyword evidence="1" id="KW-0233">DNA recombination</keyword>
<dbReference type="GO" id="GO:0003677">
    <property type="term" value="F:DNA binding"/>
    <property type="evidence" value="ECO:0007669"/>
    <property type="project" value="InterPro"/>
</dbReference>
<dbReference type="AlphaFoldDB" id="A0A026W531"/>
<gene>
    <name evidence="2" type="ORF">X777_10252</name>
</gene>
<organism evidence="2 3">
    <name type="scientific">Ooceraea biroi</name>
    <name type="common">Clonal raider ant</name>
    <name type="synonym">Cerapachys biroi</name>
    <dbReference type="NCBI Taxonomy" id="2015173"/>
    <lineage>
        <taxon>Eukaryota</taxon>
        <taxon>Metazoa</taxon>
        <taxon>Ecdysozoa</taxon>
        <taxon>Arthropoda</taxon>
        <taxon>Hexapoda</taxon>
        <taxon>Insecta</taxon>
        <taxon>Pterygota</taxon>
        <taxon>Neoptera</taxon>
        <taxon>Endopterygota</taxon>
        <taxon>Hymenoptera</taxon>
        <taxon>Apocrita</taxon>
        <taxon>Aculeata</taxon>
        <taxon>Formicoidea</taxon>
        <taxon>Formicidae</taxon>
        <taxon>Dorylinae</taxon>
        <taxon>Ooceraea</taxon>
    </lineage>
</organism>
<dbReference type="InterPro" id="IPR013762">
    <property type="entry name" value="Integrase-like_cat_sf"/>
</dbReference>
<dbReference type="GO" id="GO:0015074">
    <property type="term" value="P:DNA integration"/>
    <property type="evidence" value="ECO:0007669"/>
    <property type="project" value="InterPro"/>
</dbReference>
<evidence type="ECO:0000313" key="2">
    <source>
        <dbReference type="EMBL" id="EZA51185.1"/>
    </source>
</evidence>
<dbReference type="EMBL" id="KK107406">
    <property type="protein sequence ID" value="EZA51185.1"/>
    <property type="molecule type" value="Genomic_DNA"/>
</dbReference>
<evidence type="ECO:0000313" key="3">
    <source>
        <dbReference type="Proteomes" id="UP000053097"/>
    </source>
</evidence>
<dbReference type="Proteomes" id="UP000053097">
    <property type="component" value="Unassembled WGS sequence"/>
</dbReference>
<protein>
    <recommendedName>
        <fullName evidence="4">Tyr recombinase domain-containing protein</fullName>
    </recommendedName>
</protein>
<proteinExistence type="predicted"/>
<keyword evidence="3" id="KW-1185">Reference proteome</keyword>
<evidence type="ECO:0000256" key="1">
    <source>
        <dbReference type="ARBA" id="ARBA00023172"/>
    </source>
</evidence>
<accession>A0A026W531</accession>
<name>A0A026W531_OOCBI</name>
<reference evidence="2 3" key="1">
    <citation type="journal article" date="2014" name="Curr. Biol.">
        <title>The genome of the clonal raider ant Cerapachys biroi.</title>
        <authorList>
            <person name="Oxley P.R."/>
            <person name="Ji L."/>
            <person name="Fetter-Pruneda I."/>
            <person name="McKenzie S.K."/>
            <person name="Li C."/>
            <person name="Hu H."/>
            <person name="Zhang G."/>
            <person name="Kronauer D.J."/>
        </authorList>
    </citation>
    <scope>NUCLEOTIDE SEQUENCE [LARGE SCALE GENOMIC DNA]</scope>
</reference>
<dbReference type="Gene3D" id="1.10.443.10">
    <property type="entry name" value="Intergrase catalytic core"/>
    <property type="match status" value="1"/>
</dbReference>